<evidence type="ECO:0000256" key="1">
    <source>
        <dbReference type="ARBA" id="ARBA00004123"/>
    </source>
</evidence>
<dbReference type="GO" id="GO:0035861">
    <property type="term" value="C:site of double-strand break"/>
    <property type="evidence" value="ECO:0007669"/>
    <property type="project" value="TreeGrafter"/>
</dbReference>
<evidence type="ECO:0000256" key="6">
    <source>
        <dbReference type="ARBA" id="ARBA00023242"/>
    </source>
</evidence>
<sequence length="591" mass="67151">MTSSRVILLLDLDCFYAQCEIVRLGLDPSVPLCLLQWNSALAVNYPARNLFDLKRGAKFEEIQLKSKGQCVAIHLPVVSTTDIEKQMDEDIEENSTDIAYHREFNKPKDEKRDLFLKEKNVMKHSGMGKASLDRYRNASTKIFEVIVKALNDFVGKGNFILEKASIDELFLDVTKHCYDDGVPAWKFEDANETVILEEITQKETFIYNNDFSSMHERLRSDKEYKALWRGAIIARGLRKAVFEELGFTLSAGISTSKLVSKLSASLGKPNGQAITFIDDIPNFLEKTKIRKARHLGGALGKKVLNLLPANEDTMGSICRILTLNQLVTALGNDAGRQVWNFARGIDDEEVRETKRALTKSITAFKSFTIRSVEDVPKWIKLLATDLFARVKNDCSRNNRFPTMCNIQYYYRDDVNKDRIGKSVRIPFPKQYNTADQDTFIAKVKSTLESKIDVMRIVRLGLCAIGFQDLAKNDIGTFFRQASPKIKSEKSKATTLNRSSTQKRTPAFQFSGPEDVTCQENQKQLPGIDNVKKKSNVTEDADLKLAKELQRRFDRENQVLTSLEAKKKKMKTSKSQYKNSGIDSFFTKKKSK</sequence>
<evidence type="ECO:0000256" key="4">
    <source>
        <dbReference type="ARBA" id="ARBA00022763"/>
    </source>
</evidence>
<comment type="caution">
    <text evidence="9">The sequence shown here is derived from an EMBL/GenBank/DDBJ whole genome shotgun (WGS) entry which is preliminary data.</text>
</comment>
<name>A0AAD3D6C8_9STRA</name>
<dbReference type="GO" id="GO:0005657">
    <property type="term" value="C:replication fork"/>
    <property type="evidence" value="ECO:0007669"/>
    <property type="project" value="TreeGrafter"/>
</dbReference>
<proteinExistence type="predicted"/>
<keyword evidence="5" id="KW-0234">DNA repair</keyword>
<evidence type="ECO:0000256" key="2">
    <source>
        <dbReference type="ARBA" id="ARBA00022679"/>
    </source>
</evidence>
<evidence type="ECO:0000313" key="10">
    <source>
        <dbReference type="Proteomes" id="UP001054902"/>
    </source>
</evidence>
<dbReference type="GO" id="GO:0009314">
    <property type="term" value="P:response to radiation"/>
    <property type="evidence" value="ECO:0007669"/>
    <property type="project" value="TreeGrafter"/>
</dbReference>
<dbReference type="GO" id="GO:0003887">
    <property type="term" value="F:DNA-directed DNA polymerase activity"/>
    <property type="evidence" value="ECO:0007669"/>
    <property type="project" value="TreeGrafter"/>
</dbReference>
<dbReference type="Gene3D" id="3.30.70.270">
    <property type="match status" value="1"/>
</dbReference>
<feature type="region of interest" description="Disordered" evidence="7">
    <location>
        <begin position="488"/>
        <end position="512"/>
    </location>
</feature>
<dbReference type="SUPFAM" id="SSF100879">
    <property type="entry name" value="Lesion bypass DNA polymerase (Y-family), little finger domain"/>
    <property type="match status" value="1"/>
</dbReference>
<dbReference type="InterPro" id="IPR043128">
    <property type="entry name" value="Rev_trsase/Diguanyl_cyclase"/>
</dbReference>
<keyword evidence="4" id="KW-0227">DNA damage</keyword>
<dbReference type="InterPro" id="IPR001126">
    <property type="entry name" value="UmuC"/>
</dbReference>
<dbReference type="GO" id="GO:0046872">
    <property type="term" value="F:metal ion binding"/>
    <property type="evidence" value="ECO:0007669"/>
    <property type="project" value="UniProtKB-KW"/>
</dbReference>
<evidence type="ECO:0000256" key="7">
    <source>
        <dbReference type="SAM" id="MobiDB-lite"/>
    </source>
</evidence>
<dbReference type="GO" id="GO:0042276">
    <property type="term" value="P:error-prone translesion synthesis"/>
    <property type="evidence" value="ECO:0007669"/>
    <property type="project" value="TreeGrafter"/>
</dbReference>
<dbReference type="PANTHER" id="PTHR45873:SF1">
    <property type="entry name" value="DNA POLYMERASE ETA"/>
    <property type="match status" value="1"/>
</dbReference>
<accession>A0AAD3D6C8</accession>
<evidence type="ECO:0000256" key="3">
    <source>
        <dbReference type="ARBA" id="ARBA00022723"/>
    </source>
</evidence>
<dbReference type="AlphaFoldDB" id="A0AAD3D6C8"/>
<feature type="compositionally biased region" description="Polar residues" evidence="7">
    <location>
        <begin position="492"/>
        <end position="503"/>
    </location>
</feature>
<dbReference type="Proteomes" id="UP001054902">
    <property type="component" value="Unassembled WGS sequence"/>
</dbReference>
<dbReference type="GO" id="GO:0005634">
    <property type="term" value="C:nucleus"/>
    <property type="evidence" value="ECO:0007669"/>
    <property type="project" value="UniProtKB-SubCell"/>
</dbReference>
<dbReference type="Gene3D" id="3.40.1170.60">
    <property type="match status" value="1"/>
</dbReference>
<keyword evidence="6" id="KW-0539">Nucleus</keyword>
<evidence type="ECO:0000256" key="5">
    <source>
        <dbReference type="ARBA" id="ARBA00023204"/>
    </source>
</evidence>
<dbReference type="Gene3D" id="3.30.1490.100">
    <property type="entry name" value="DNA polymerase, Y-family, little finger domain"/>
    <property type="match status" value="1"/>
</dbReference>
<dbReference type="SUPFAM" id="SSF56672">
    <property type="entry name" value="DNA/RNA polymerases"/>
    <property type="match status" value="1"/>
</dbReference>
<dbReference type="PANTHER" id="PTHR45873">
    <property type="entry name" value="DNA POLYMERASE ETA"/>
    <property type="match status" value="1"/>
</dbReference>
<keyword evidence="10" id="KW-1185">Reference proteome</keyword>
<feature type="domain" description="UmuC" evidence="8">
    <location>
        <begin position="7"/>
        <end position="296"/>
    </location>
</feature>
<dbReference type="EMBL" id="BLLK01000058">
    <property type="protein sequence ID" value="GFH57325.1"/>
    <property type="molecule type" value="Genomic_DNA"/>
</dbReference>
<organism evidence="9 10">
    <name type="scientific">Chaetoceros tenuissimus</name>
    <dbReference type="NCBI Taxonomy" id="426638"/>
    <lineage>
        <taxon>Eukaryota</taxon>
        <taxon>Sar</taxon>
        <taxon>Stramenopiles</taxon>
        <taxon>Ochrophyta</taxon>
        <taxon>Bacillariophyta</taxon>
        <taxon>Coscinodiscophyceae</taxon>
        <taxon>Chaetocerotophycidae</taxon>
        <taxon>Chaetocerotales</taxon>
        <taxon>Chaetocerotaceae</taxon>
        <taxon>Chaetoceros</taxon>
    </lineage>
</organism>
<protein>
    <recommendedName>
        <fullName evidence="8">UmuC domain-containing protein</fullName>
    </recommendedName>
</protein>
<feature type="region of interest" description="Disordered" evidence="7">
    <location>
        <begin position="563"/>
        <end position="591"/>
    </location>
</feature>
<comment type="subcellular location">
    <subcellularLocation>
        <location evidence="1">Nucleus</location>
    </subcellularLocation>
</comment>
<dbReference type="InterPro" id="IPR052230">
    <property type="entry name" value="DNA_polymerase_eta"/>
</dbReference>
<dbReference type="PIRSF" id="PIRSF036603">
    <property type="entry name" value="DPol_eta"/>
    <property type="match status" value="1"/>
</dbReference>
<evidence type="ECO:0000259" key="8">
    <source>
        <dbReference type="PROSITE" id="PS50173"/>
    </source>
</evidence>
<dbReference type="InterPro" id="IPR043502">
    <property type="entry name" value="DNA/RNA_pol_sf"/>
</dbReference>
<dbReference type="InterPro" id="IPR036775">
    <property type="entry name" value="DNA_pol_Y-fam_lit_finger_sf"/>
</dbReference>
<dbReference type="PROSITE" id="PS50173">
    <property type="entry name" value="UMUC"/>
    <property type="match status" value="1"/>
</dbReference>
<reference evidence="9 10" key="1">
    <citation type="journal article" date="2021" name="Sci. Rep.">
        <title>The genome of the diatom Chaetoceros tenuissimus carries an ancient integrated fragment of an extant virus.</title>
        <authorList>
            <person name="Hongo Y."/>
            <person name="Kimura K."/>
            <person name="Takaki Y."/>
            <person name="Yoshida Y."/>
            <person name="Baba S."/>
            <person name="Kobayashi G."/>
            <person name="Nagasaki K."/>
            <person name="Hano T."/>
            <person name="Tomaru Y."/>
        </authorList>
    </citation>
    <scope>NUCLEOTIDE SEQUENCE [LARGE SCALE GENOMIC DNA]</scope>
    <source>
        <strain evidence="9 10">NIES-3715</strain>
    </source>
</reference>
<keyword evidence="3" id="KW-0479">Metal-binding</keyword>
<dbReference type="Pfam" id="PF00817">
    <property type="entry name" value="IMS"/>
    <property type="match status" value="1"/>
</dbReference>
<dbReference type="GO" id="GO:0003684">
    <property type="term" value="F:damaged DNA binding"/>
    <property type="evidence" value="ECO:0007669"/>
    <property type="project" value="InterPro"/>
</dbReference>
<keyword evidence="2" id="KW-0808">Transferase</keyword>
<dbReference type="GO" id="GO:0006281">
    <property type="term" value="P:DNA repair"/>
    <property type="evidence" value="ECO:0007669"/>
    <property type="project" value="UniProtKB-KW"/>
</dbReference>
<dbReference type="Gene3D" id="1.10.150.20">
    <property type="entry name" value="5' to 3' exonuclease, C-terminal subdomain"/>
    <property type="match status" value="1"/>
</dbReference>
<evidence type="ECO:0000313" key="9">
    <source>
        <dbReference type="EMBL" id="GFH57325.1"/>
    </source>
</evidence>
<gene>
    <name evidence="9" type="ORF">CTEN210_13801</name>
</gene>